<evidence type="ECO:0000313" key="2">
    <source>
        <dbReference type="Proteomes" id="UP001061991"/>
    </source>
</evidence>
<dbReference type="EMBL" id="CP104972">
    <property type="protein sequence ID" value="UXN58743.1"/>
    <property type="molecule type" value="Genomic_DNA"/>
</dbReference>
<protein>
    <submittedName>
        <fullName evidence="1">Helix-turn-helix domain-containing protein</fullName>
    </submittedName>
</protein>
<proteinExistence type="predicted"/>
<name>A0ACD4CZ62_9HYPH</name>
<reference evidence="1" key="1">
    <citation type="submission" date="2022-09" db="EMBL/GenBank/DDBJ databases">
        <title>Interaction between co-microsymbionts with complementary sets of symbiotic genes in legume-rhizobium systems.</title>
        <authorList>
            <person name="Safronova V."/>
            <person name="Sazanova A."/>
            <person name="Afonin A."/>
            <person name="Chirak E."/>
        </authorList>
    </citation>
    <scope>NUCLEOTIDE SEQUENCE</scope>
    <source>
        <strain evidence="1">A18/3m</strain>
    </source>
</reference>
<geneLocation type="plasmid" evidence="1 2">
    <name>p_unnamed1</name>
</geneLocation>
<organism evidence="1 2">
    <name type="scientific">Phyllobacterium zundukense</name>
    <dbReference type="NCBI Taxonomy" id="1867719"/>
    <lineage>
        <taxon>Bacteria</taxon>
        <taxon>Pseudomonadati</taxon>
        <taxon>Pseudomonadota</taxon>
        <taxon>Alphaproteobacteria</taxon>
        <taxon>Hyphomicrobiales</taxon>
        <taxon>Phyllobacteriaceae</taxon>
        <taxon>Phyllobacterium</taxon>
    </lineage>
</organism>
<gene>
    <name evidence="1" type="ORF">N8E88_12320</name>
</gene>
<accession>A0ACD4CZ62</accession>
<dbReference type="Proteomes" id="UP001061991">
    <property type="component" value="Plasmid p_unnamed1"/>
</dbReference>
<sequence>MRSTTGSRLRKIRLDADLRLEAFAAELEMSPTAYTKYEYGDHEIPSRLLLALFHKFGVDPIWLLTGTPRIVKSDRTYSNRDDWFLSGDLTDEDHVKAIIAQCQRDVLEHNLGPEHQLFISTIIETLDRQQMAIATLERERNDAQGKLYNRLVEGLKG</sequence>
<keyword evidence="1" id="KW-0614">Plasmid</keyword>
<evidence type="ECO:0000313" key="1">
    <source>
        <dbReference type="EMBL" id="UXN58743.1"/>
    </source>
</evidence>
<keyword evidence="2" id="KW-1185">Reference proteome</keyword>